<dbReference type="EMBL" id="AVOT02033794">
    <property type="protein sequence ID" value="MBW0527760.1"/>
    <property type="molecule type" value="Genomic_DNA"/>
</dbReference>
<evidence type="ECO:0000256" key="10">
    <source>
        <dbReference type="ARBA" id="ARBA00022918"/>
    </source>
</evidence>
<keyword evidence="8" id="KW-0694">RNA-binding</keyword>
<dbReference type="InterPro" id="IPR012337">
    <property type="entry name" value="RNaseH-like_sf"/>
</dbReference>
<gene>
    <name evidence="17" type="ORF">O181_067475</name>
</gene>
<dbReference type="GO" id="GO:0003723">
    <property type="term" value="F:RNA binding"/>
    <property type="evidence" value="ECO:0007669"/>
    <property type="project" value="UniProtKB-KW"/>
</dbReference>
<dbReference type="InterPro" id="IPR001584">
    <property type="entry name" value="Integrase_cat-core"/>
</dbReference>
<dbReference type="GO" id="GO:0005634">
    <property type="term" value="C:nucleus"/>
    <property type="evidence" value="ECO:0007669"/>
    <property type="project" value="UniProtKB-ARBA"/>
</dbReference>
<dbReference type="Gene3D" id="3.30.420.10">
    <property type="entry name" value="Ribonuclease H-like superfamily/Ribonuclease H"/>
    <property type="match status" value="1"/>
</dbReference>
<keyword evidence="13" id="KW-0511">Multifunctional enzyme</keyword>
<reference evidence="17" key="1">
    <citation type="submission" date="2021-03" db="EMBL/GenBank/DDBJ databases">
        <title>Draft genome sequence of rust myrtle Austropuccinia psidii MF-1, a brazilian biotype.</title>
        <authorList>
            <person name="Quecine M.C."/>
            <person name="Pachon D.M.R."/>
            <person name="Bonatelli M.L."/>
            <person name="Correr F.H."/>
            <person name="Franceschini L.M."/>
            <person name="Leite T.F."/>
            <person name="Margarido G.R.A."/>
            <person name="Almeida C.A."/>
            <person name="Ferrarezi J.A."/>
            <person name="Labate C.A."/>
        </authorList>
    </citation>
    <scope>NUCLEOTIDE SEQUENCE</scope>
    <source>
        <strain evidence="17">MF-1</strain>
    </source>
</reference>
<comment type="catalytic activity">
    <reaction evidence="14">
        <text>DNA(n) + a 2'-deoxyribonucleoside 5'-triphosphate = DNA(n+1) + diphosphate</text>
        <dbReference type="Rhea" id="RHEA:22508"/>
        <dbReference type="Rhea" id="RHEA-COMP:17339"/>
        <dbReference type="Rhea" id="RHEA-COMP:17340"/>
        <dbReference type="ChEBI" id="CHEBI:33019"/>
        <dbReference type="ChEBI" id="CHEBI:61560"/>
        <dbReference type="ChEBI" id="CHEBI:173112"/>
        <dbReference type="EC" id="2.7.7.49"/>
    </reaction>
</comment>
<evidence type="ECO:0000256" key="7">
    <source>
        <dbReference type="ARBA" id="ARBA00022842"/>
    </source>
</evidence>
<evidence type="ECO:0000256" key="5">
    <source>
        <dbReference type="ARBA" id="ARBA00022759"/>
    </source>
</evidence>
<keyword evidence="6" id="KW-0378">Hydrolase</keyword>
<protein>
    <recommendedName>
        <fullName evidence="16">Integrase catalytic domain-containing protein</fullName>
    </recommendedName>
</protein>
<name>A0A9Q3EQU9_9BASI</name>
<evidence type="ECO:0000256" key="3">
    <source>
        <dbReference type="ARBA" id="ARBA00022722"/>
    </source>
</evidence>
<dbReference type="OrthoDB" id="2518395at2759"/>
<keyword evidence="12" id="KW-0233">DNA recombination</keyword>
<keyword evidence="18" id="KW-1185">Reference proteome</keyword>
<keyword evidence="4" id="KW-0479">Metal-binding</keyword>
<keyword evidence="5" id="KW-0255">Endonuclease</keyword>
<dbReference type="Proteomes" id="UP000765509">
    <property type="component" value="Unassembled WGS sequence"/>
</dbReference>
<evidence type="ECO:0000256" key="6">
    <source>
        <dbReference type="ARBA" id="ARBA00022801"/>
    </source>
</evidence>
<feature type="domain" description="Integrase catalytic" evidence="16">
    <location>
        <begin position="1"/>
        <end position="94"/>
    </location>
</feature>
<proteinExistence type="predicted"/>
<evidence type="ECO:0000313" key="18">
    <source>
        <dbReference type="Proteomes" id="UP000765509"/>
    </source>
</evidence>
<keyword evidence="7" id="KW-0460">Magnesium</keyword>
<evidence type="ECO:0000256" key="9">
    <source>
        <dbReference type="ARBA" id="ARBA00022908"/>
    </source>
</evidence>
<dbReference type="InterPro" id="IPR039537">
    <property type="entry name" value="Retrotran_Ty1/copia-like"/>
</dbReference>
<dbReference type="GO" id="GO:0003964">
    <property type="term" value="F:RNA-directed DNA polymerase activity"/>
    <property type="evidence" value="ECO:0007669"/>
    <property type="project" value="UniProtKB-KW"/>
</dbReference>
<evidence type="ECO:0000256" key="12">
    <source>
        <dbReference type="ARBA" id="ARBA00023172"/>
    </source>
</evidence>
<keyword evidence="1" id="KW-0815">Transposition</keyword>
<dbReference type="AlphaFoldDB" id="A0A9Q3EQU9"/>
<dbReference type="GO" id="GO:0016787">
    <property type="term" value="F:hydrolase activity"/>
    <property type="evidence" value="ECO:0007669"/>
    <property type="project" value="UniProtKB-KW"/>
</dbReference>
<dbReference type="SUPFAM" id="SSF53098">
    <property type="entry name" value="Ribonuclease H-like"/>
    <property type="match status" value="1"/>
</dbReference>
<dbReference type="InterPro" id="IPR036397">
    <property type="entry name" value="RNaseH_sf"/>
</dbReference>
<dbReference type="InterPro" id="IPR013103">
    <property type="entry name" value="RVT_2"/>
</dbReference>
<dbReference type="PANTHER" id="PTHR42648:SF11">
    <property type="entry name" value="TRANSPOSON TY4-P GAG-POL POLYPROTEIN"/>
    <property type="match status" value="1"/>
</dbReference>
<keyword evidence="3" id="KW-0540">Nuclease</keyword>
<dbReference type="GO" id="GO:0004519">
    <property type="term" value="F:endonuclease activity"/>
    <property type="evidence" value="ECO:0007669"/>
    <property type="project" value="UniProtKB-KW"/>
</dbReference>
<evidence type="ECO:0000256" key="13">
    <source>
        <dbReference type="ARBA" id="ARBA00023268"/>
    </source>
</evidence>
<dbReference type="GO" id="GO:0032196">
    <property type="term" value="P:transposition"/>
    <property type="evidence" value="ECO:0007669"/>
    <property type="project" value="UniProtKB-KW"/>
</dbReference>
<comment type="caution">
    <text evidence="17">The sequence shown here is derived from an EMBL/GenBank/DDBJ whole genome shotgun (WGS) entry which is preliminary data.</text>
</comment>
<dbReference type="GO" id="GO:0006310">
    <property type="term" value="P:DNA recombination"/>
    <property type="evidence" value="ECO:0007669"/>
    <property type="project" value="UniProtKB-KW"/>
</dbReference>
<sequence length="288" mass="32352">MDNAREFTSVSFTGALRKMGVLFVPSLPYSPQENREAEQLNRTLSDMARAMLVEGNMPPHFWQYAYSNACFIHNCLPNSRCPESSPYKELYSRRPSVATIYPFGAEAIVHIPASQQSHKLHLRGVTCKLLRPIDGSGGWLLWDAAKNCLIQSASVIFPAFQRDDIPAMVEHKGNGCNQFTTTSKRHGNSPAPGPNQHHWRDACMAELDQMKRRDVWEVVGKEKGMKTIGHQWVFDVKRRDDGSVEKFKARLVARGDRQRPGIDCIETYAPTASLMSLCLILATACCLI</sequence>
<comment type="catalytic activity">
    <reaction evidence="15">
        <text>DNA(n) + a 2'-deoxyribonucleoside 5'-triphosphate = DNA(n+1) + diphosphate</text>
        <dbReference type="Rhea" id="RHEA:22508"/>
        <dbReference type="Rhea" id="RHEA-COMP:17339"/>
        <dbReference type="Rhea" id="RHEA-COMP:17340"/>
        <dbReference type="ChEBI" id="CHEBI:33019"/>
        <dbReference type="ChEBI" id="CHEBI:61560"/>
        <dbReference type="ChEBI" id="CHEBI:173112"/>
        <dbReference type="EC" id="2.7.7.7"/>
    </reaction>
</comment>
<evidence type="ECO:0000259" key="16">
    <source>
        <dbReference type="PROSITE" id="PS50994"/>
    </source>
</evidence>
<keyword evidence="9" id="KW-0229">DNA integration</keyword>
<dbReference type="Pfam" id="PF07727">
    <property type="entry name" value="RVT_2"/>
    <property type="match status" value="1"/>
</dbReference>
<dbReference type="GO" id="GO:0046872">
    <property type="term" value="F:metal ion binding"/>
    <property type="evidence" value="ECO:0007669"/>
    <property type="project" value="UniProtKB-KW"/>
</dbReference>
<dbReference type="GO" id="GO:0003887">
    <property type="term" value="F:DNA-directed DNA polymerase activity"/>
    <property type="evidence" value="ECO:0007669"/>
    <property type="project" value="UniProtKB-KW"/>
</dbReference>
<dbReference type="PANTHER" id="PTHR42648">
    <property type="entry name" value="TRANSPOSASE, PUTATIVE-RELATED"/>
    <property type="match status" value="1"/>
</dbReference>
<keyword evidence="10" id="KW-0695">RNA-directed DNA polymerase</keyword>
<evidence type="ECO:0000313" key="17">
    <source>
        <dbReference type="EMBL" id="MBW0527760.1"/>
    </source>
</evidence>
<accession>A0A9Q3EQU9</accession>
<evidence type="ECO:0000256" key="14">
    <source>
        <dbReference type="ARBA" id="ARBA00048173"/>
    </source>
</evidence>
<keyword evidence="2" id="KW-0548">Nucleotidyltransferase</keyword>
<dbReference type="GO" id="GO:0015074">
    <property type="term" value="P:DNA integration"/>
    <property type="evidence" value="ECO:0007669"/>
    <property type="project" value="UniProtKB-KW"/>
</dbReference>
<evidence type="ECO:0000256" key="1">
    <source>
        <dbReference type="ARBA" id="ARBA00022578"/>
    </source>
</evidence>
<keyword evidence="11" id="KW-0239">DNA-directed DNA polymerase</keyword>
<organism evidence="17 18">
    <name type="scientific">Austropuccinia psidii MF-1</name>
    <dbReference type="NCBI Taxonomy" id="1389203"/>
    <lineage>
        <taxon>Eukaryota</taxon>
        <taxon>Fungi</taxon>
        <taxon>Dikarya</taxon>
        <taxon>Basidiomycota</taxon>
        <taxon>Pucciniomycotina</taxon>
        <taxon>Pucciniomycetes</taxon>
        <taxon>Pucciniales</taxon>
        <taxon>Sphaerophragmiaceae</taxon>
        <taxon>Austropuccinia</taxon>
    </lineage>
</organism>
<evidence type="ECO:0000256" key="8">
    <source>
        <dbReference type="ARBA" id="ARBA00022884"/>
    </source>
</evidence>
<evidence type="ECO:0000256" key="15">
    <source>
        <dbReference type="ARBA" id="ARBA00049244"/>
    </source>
</evidence>
<evidence type="ECO:0000256" key="11">
    <source>
        <dbReference type="ARBA" id="ARBA00022932"/>
    </source>
</evidence>
<keyword evidence="11" id="KW-0808">Transferase</keyword>
<evidence type="ECO:0000256" key="4">
    <source>
        <dbReference type="ARBA" id="ARBA00022723"/>
    </source>
</evidence>
<evidence type="ECO:0000256" key="2">
    <source>
        <dbReference type="ARBA" id="ARBA00022695"/>
    </source>
</evidence>
<dbReference type="PROSITE" id="PS50994">
    <property type="entry name" value="INTEGRASE"/>
    <property type="match status" value="1"/>
</dbReference>